<proteinExistence type="predicted"/>
<evidence type="ECO:0000313" key="2">
    <source>
        <dbReference type="Proteomes" id="UP001153269"/>
    </source>
</evidence>
<protein>
    <submittedName>
        <fullName evidence="1">Uncharacterized protein</fullName>
    </submittedName>
</protein>
<organism evidence="1 2">
    <name type="scientific">Pleuronectes platessa</name>
    <name type="common">European plaice</name>
    <dbReference type="NCBI Taxonomy" id="8262"/>
    <lineage>
        <taxon>Eukaryota</taxon>
        <taxon>Metazoa</taxon>
        <taxon>Chordata</taxon>
        <taxon>Craniata</taxon>
        <taxon>Vertebrata</taxon>
        <taxon>Euteleostomi</taxon>
        <taxon>Actinopterygii</taxon>
        <taxon>Neopterygii</taxon>
        <taxon>Teleostei</taxon>
        <taxon>Neoteleostei</taxon>
        <taxon>Acanthomorphata</taxon>
        <taxon>Carangaria</taxon>
        <taxon>Pleuronectiformes</taxon>
        <taxon>Pleuronectoidei</taxon>
        <taxon>Pleuronectidae</taxon>
        <taxon>Pleuronectes</taxon>
    </lineage>
</organism>
<name>A0A9N7W344_PLEPL</name>
<sequence>MARWGSGAEEGLEVWRALVCKEMWQPAVVREECERVGDSGRRGRSGVRPLLACSCPNGRAACSEVNHPSEPPTPSLLSPLLLHLSQEWTDTSPLARGKTSASPGPPSMSPISLRCHGPRAAAIETLFSSLPLRFISPPPTSAECFNLSEDPGVSAVVVAGVGFFTSAGPVWERALLALSHLRLRRVRYILRPKFQDEILIRERELARPLSLSSHPQDSGLVSQVATGEAPMAEPLQGAAEWAGVFVSNLSLVFLD</sequence>
<reference evidence="1" key="1">
    <citation type="submission" date="2020-03" db="EMBL/GenBank/DDBJ databases">
        <authorList>
            <person name="Weist P."/>
        </authorList>
    </citation>
    <scope>NUCLEOTIDE SEQUENCE</scope>
</reference>
<gene>
    <name evidence="1" type="ORF">PLEPLA_LOCUS47899</name>
</gene>
<dbReference type="EMBL" id="CADEAL010004458">
    <property type="protein sequence ID" value="CAB1460062.1"/>
    <property type="molecule type" value="Genomic_DNA"/>
</dbReference>
<accession>A0A9N7W344</accession>
<evidence type="ECO:0000313" key="1">
    <source>
        <dbReference type="EMBL" id="CAB1460062.1"/>
    </source>
</evidence>
<dbReference type="AlphaFoldDB" id="A0A9N7W344"/>
<keyword evidence="2" id="KW-1185">Reference proteome</keyword>
<comment type="caution">
    <text evidence="1">The sequence shown here is derived from an EMBL/GenBank/DDBJ whole genome shotgun (WGS) entry which is preliminary data.</text>
</comment>
<dbReference type="Proteomes" id="UP001153269">
    <property type="component" value="Unassembled WGS sequence"/>
</dbReference>